<sequence>MYVVVFGTTDLCEIVSLLLYDSCLRFAMPPPEVFLLFIEILLSSPLWTRKNVTHPRTKSTLLCFLFVENIGDDFRGCIVLLGCFMWVESQKKNKRAREDNEVEIESSFVDNNNAKKRDSYGISFSKEKKEVEDKGCLNAWNSHLALGVFDFPWLKDGVISKSEDCFLYLEDNFMSSLEPQDTSFEASSIEICEEHGLCETIEESIAHIPELKLMEDVLQPFESNGLELEVEDVDCIWSFVLNKPL</sequence>
<dbReference type="EMBL" id="JAYMYQ010000005">
    <property type="protein sequence ID" value="KAK7331190.1"/>
    <property type="molecule type" value="Genomic_DNA"/>
</dbReference>
<comment type="caution">
    <text evidence="1">The sequence shown here is derived from an EMBL/GenBank/DDBJ whole genome shotgun (WGS) entry which is preliminary data.</text>
</comment>
<organism evidence="1 2">
    <name type="scientific">Canavalia gladiata</name>
    <name type="common">Sword bean</name>
    <name type="synonym">Dolichos gladiatus</name>
    <dbReference type="NCBI Taxonomy" id="3824"/>
    <lineage>
        <taxon>Eukaryota</taxon>
        <taxon>Viridiplantae</taxon>
        <taxon>Streptophyta</taxon>
        <taxon>Embryophyta</taxon>
        <taxon>Tracheophyta</taxon>
        <taxon>Spermatophyta</taxon>
        <taxon>Magnoliopsida</taxon>
        <taxon>eudicotyledons</taxon>
        <taxon>Gunneridae</taxon>
        <taxon>Pentapetalae</taxon>
        <taxon>rosids</taxon>
        <taxon>fabids</taxon>
        <taxon>Fabales</taxon>
        <taxon>Fabaceae</taxon>
        <taxon>Papilionoideae</taxon>
        <taxon>50 kb inversion clade</taxon>
        <taxon>NPAAA clade</taxon>
        <taxon>indigoferoid/millettioid clade</taxon>
        <taxon>Phaseoleae</taxon>
        <taxon>Canavalia</taxon>
    </lineage>
</organism>
<reference evidence="1 2" key="1">
    <citation type="submission" date="2024-01" db="EMBL/GenBank/DDBJ databases">
        <title>The genomes of 5 underutilized Papilionoideae crops provide insights into root nodulation and disease resistanc.</title>
        <authorList>
            <person name="Jiang F."/>
        </authorList>
    </citation>
    <scope>NUCLEOTIDE SEQUENCE [LARGE SCALE GENOMIC DNA]</scope>
    <source>
        <strain evidence="1">LVBAO_FW01</strain>
        <tissue evidence="1">Leaves</tissue>
    </source>
</reference>
<gene>
    <name evidence="1" type="ORF">VNO77_25408</name>
</gene>
<dbReference type="Proteomes" id="UP001367508">
    <property type="component" value="Unassembled WGS sequence"/>
</dbReference>
<dbReference type="AlphaFoldDB" id="A0AAN9QAW1"/>
<protein>
    <submittedName>
        <fullName evidence="1">Uncharacterized protein</fullName>
    </submittedName>
</protein>
<accession>A0AAN9QAW1</accession>
<name>A0AAN9QAW1_CANGL</name>
<proteinExistence type="predicted"/>
<evidence type="ECO:0000313" key="2">
    <source>
        <dbReference type="Proteomes" id="UP001367508"/>
    </source>
</evidence>
<keyword evidence="2" id="KW-1185">Reference proteome</keyword>
<evidence type="ECO:0000313" key="1">
    <source>
        <dbReference type="EMBL" id="KAK7331190.1"/>
    </source>
</evidence>